<dbReference type="Pfam" id="PF01810">
    <property type="entry name" value="LysE"/>
    <property type="match status" value="1"/>
</dbReference>
<keyword evidence="8" id="KW-1185">Reference proteome</keyword>
<gene>
    <name evidence="7" type="ORF">D2V17_18540</name>
</gene>
<evidence type="ECO:0000313" key="8">
    <source>
        <dbReference type="Proteomes" id="UP000265366"/>
    </source>
</evidence>
<dbReference type="PANTHER" id="PTHR30086:SF20">
    <property type="entry name" value="ARGININE EXPORTER PROTEIN ARGO-RELATED"/>
    <property type="match status" value="1"/>
</dbReference>
<dbReference type="GO" id="GO:0015171">
    <property type="term" value="F:amino acid transmembrane transporter activity"/>
    <property type="evidence" value="ECO:0007669"/>
    <property type="project" value="TreeGrafter"/>
</dbReference>
<dbReference type="PIRSF" id="PIRSF006324">
    <property type="entry name" value="LeuE"/>
    <property type="match status" value="1"/>
</dbReference>
<dbReference type="Proteomes" id="UP000265366">
    <property type="component" value="Unassembled WGS sequence"/>
</dbReference>
<evidence type="ECO:0000256" key="6">
    <source>
        <dbReference type="SAM" id="Phobius"/>
    </source>
</evidence>
<evidence type="ECO:0000256" key="3">
    <source>
        <dbReference type="ARBA" id="ARBA00022692"/>
    </source>
</evidence>
<dbReference type="EMBL" id="QXFM01000140">
    <property type="protein sequence ID" value="RIV80901.1"/>
    <property type="molecule type" value="Genomic_DNA"/>
</dbReference>
<dbReference type="OrthoDB" id="9804822at2"/>
<evidence type="ECO:0000256" key="5">
    <source>
        <dbReference type="ARBA" id="ARBA00023136"/>
    </source>
</evidence>
<name>A0A3A1P3R4_9SPHN</name>
<comment type="caution">
    <text evidence="7">The sequence shown here is derived from an EMBL/GenBank/DDBJ whole genome shotgun (WGS) entry which is preliminary data.</text>
</comment>
<keyword evidence="2" id="KW-1003">Cell membrane</keyword>
<keyword evidence="5 6" id="KW-0472">Membrane</keyword>
<evidence type="ECO:0000256" key="1">
    <source>
        <dbReference type="ARBA" id="ARBA00004651"/>
    </source>
</evidence>
<accession>A0A3A1P3R4</accession>
<reference evidence="7 8" key="1">
    <citation type="submission" date="2018-08" db="EMBL/GenBank/DDBJ databases">
        <title>Erythrobacter zhengii sp.nov., a bacterium isolated from deep-sea sediment.</title>
        <authorList>
            <person name="Fang C."/>
            <person name="Wu Y.-H."/>
            <person name="Sun C."/>
            <person name="Wang H."/>
            <person name="Cheng H."/>
            <person name="Meng F.-X."/>
            <person name="Wang C.-S."/>
            <person name="Xu X.-W."/>
        </authorList>
    </citation>
    <scope>NUCLEOTIDE SEQUENCE [LARGE SCALE GENOMIC DNA]</scope>
    <source>
        <strain evidence="7 8">CCTCC AB 2015396</strain>
    </source>
</reference>
<dbReference type="GO" id="GO:0005886">
    <property type="term" value="C:plasma membrane"/>
    <property type="evidence" value="ECO:0007669"/>
    <property type="project" value="UniProtKB-SubCell"/>
</dbReference>
<feature type="transmembrane region" description="Helical" evidence="6">
    <location>
        <begin position="6"/>
        <end position="29"/>
    </location>
</feature>
<organism evidence="7 8">
    <name type="scientific">Aurantiacibacter xanthus</name>
    <dbReference type="NCBI Taxonomy" id="1784712"/>
    <lineage>
        <taxon>Bacteria</taxon>
        <taxon>Pseudomonadati</taxon>
        <taxon>Pseudomonadota</taxon>
        <taxon>Alphaproteobacteria</taxon>
        <taxon>Sphingomonadales</taxon>
        <taxon>Erythrobacteraceae</taxon>
        <taxon>Aurantiacibacter</taxon>
    </lineage>
</organism>
<sequence length="215" mass="22088">MTLWTSLTGFTLAAGLLVLTPGLDTALVLRTLAVEGPRQALAAAAGVVAGVLGWGLIVALGLGAVLALSGTLYAILQYAGAAYLLWLGLGMIWSARKPGAPSAAVNAALSAAPARSGNWFVKGLLTNLLNPKMGVFYVSFLPQFIPAGASVLGFSLLLAGIHAVLGMGWFAALILGSKPLRHWFAKATVARWLDGVTGGVLIALGLRLALHPAQR</sequence>
<proteinExistence type="predicted"/>
<feature type="transmembrane region" description="Helical" evidence="6">
    <location>
        <begin position="151"/>
        <end position="172"/>
    </location>
</feature>
<evidence type="ECO:0000256" key="4">
    <source>
        <dbReference type="ARBA" id="ARBA00022989"/>
    </source>
</evidence>
<dbReference type="AlphaFoldDB" id="A0A3A1P3R4"/>
<dbReference type="InterPro" id="IPR001123">
    <property type="entry name" value="LeuE-type"/>
</dbReference>
<protein>
    <submittedName>
        <fullName evidence="7">LysE family translocator</fullName>
    </submittedName>
</protein>
<dbReference type="RefSeq" id="WP_119594638.1">
    <property type="nucleotide sequence ID" value="NZ_QXFM01000140.1"/>
</dbReference>
<keyword evidence="4 6" id="KW-1133">Transmembrane helix</keyword>
<feature type="transmembrane region" description="Helical" evidence="6">
    <location>
        <begin position="41"/>
        <end position="66"/>
    </location>
</feature>
<comment type="subcellular location">
    <subcellularLocation>
        <location evidence="1">Cell membrane</location>
        <topology evidence="1">Multi-pass membrane protein</topology>
    </subcellularLocation>
</comment>
<feature type="transmembrane region" description="Helical" evidence="6">
    <location>
        <begin position="72"/>
        <end position="93"/>
    </location>
</feature>
<evidence type="ECO:0000313" key="7">
    <source>
        <dbReference type="EMBL" id="RIV80901.1"/>
    </source>
</evidence>
<feature type="transmembrane region" description="Helical" evidence="6">
    <location>
        <begin position="192"/>
        <end position="210"/>
    </location>
</feature>
<evidence type="ECO:0000256" key="2">
    <source>
        <dbReference type="ARBA" id="ARBA00022475"/>
    </source>
</evidence>
<dbReference type="PANTHER" id="PTHR30086">
    <property type="entry name" value="ARGININE EXPORTER PROTEIN ARGO"/>
    <property type="match status" value="1"/>
</dbReference>
<keyword evidence="3 6" id="KW-0812">Transmembrane</keyword>